<gene>
    <name evidence="15" type="ORF">QNI16_14815</name>
</gene>
<evidence type="ECO:0000313" key="15">
    <source>
        <dbReference type="EMBL" id="MDJ1481770.1"/>
    </source>
</evidence>
<dbReference type="SUPFAM" id="SSF56935">
    <property type="entry name" value="Porins"/>
    <property type="match status" value="1"/>
</dbReference>
<comment type="similarity">
    <text evidence="10 11">Belongs to the TonB-dependent receptor family.</text>
</comment>
<reference evidence="15" key="1">
    <citation type="submission" date="2023-05" db="EMBL/GenBank/DDBJ databases">
        <authorList>
            <person name="Zhang X."/>
        </authorList>
    </citation>
    <scope>NUCLEOTIDE SEQUENCE</scope>
    <source>
        <strain evidence="15">YF14B1</strain>
    </source>
</reference>
<dbReference type="InterPro" id="IPR037066">
    <property type="entry name" value="Plug_dom_sf"/>
</dbReference>
<evidence type="ECO:0000259" key="14">
    <source>
        <dbReference type="Pfam" id="PF07715"/>
    </source>
</evidence>
<keyword evidence="2 10" id="KW-0813">Transport</keyword>
<name>A0AAE3QML9_9BACT</name>
<evidence type="ECO:0000256" key="9">
    <source>
        <dbReference type="ARBA" id="ARBA00023237"/>
    </source>
</evidence>
<sequence>MNQVYSFLMSFKKVSLTAVITLLFLQNVLAQSDTTQAGTQKELLEMTLEELLSIEIPTGTLVNIKQSSKPVAVTVITREDIKVSASRNMMDLLETYVPGFFWLDHTSEGMAAGMRGIVSDRNLKFLLLVNGVVVNNRAHKGMVSEISNWDLDDIEKIEVVRGPGSVTYGPGAIAGVISITTKRANGESVTGGSVNYKSAYESRGVNLYTSGKSATGVKSMFYGSIQSTDGINQPDVFTSKTFTDYGLPSQMKAPTAVNPYMRDARNIPQLKFIADFDFGKGYKFFTRYNQAGMYGHSFDRYKTLSSFNASNKPVYKGDIVPSMYNKHQQFLAVAEKKFTLNDQLDLNTSLIYDNENSASFRYQTSSALSNANMDSLKLRDITSITDLSSLRHALYQYSERQMTGKVVLTYKDKENKFQGAVGTEVTNNKWAAPWLKSASDIRLGDQKEILSDASVLAVANTGVTSVTGNQILASQGVYVGKGWTTNTVSFYGEGSYAFSKKISLLMSARTDKDTYSDWLLSPRVALLMDFDKHTVRLVGLQSTRMNTAAQMLVEHRHGRVSEAEKLQAAEVLYTYVHSPNLVTEANAYYNVTEVLGWSSSAAGVVKVGKAKTAGAEITITYKTKNLSAGINHALVNLIDWKLAPGQTSSGISYADYNQRVIFTKDDNTKDTIYIKGTEKHLNNYAQNISKLFVTYNLLNQKLVLHLDTRVLWNFAGSNDGLSAYQTAVSNVSAQFADQVRAYVAEVRKNNIYKTDLRVNLSVGYKLTENIQLSAFANNLLYTNHARRYFYDSGYTDVNPSKIKYTQEPRFYGVKLACEF</sequence>
<protein>
    <submittedName>
        <fullName evidence="15">TonB-dependent receptor</fullName>
    </submittedName>
</protein>
<evidence type="ECO:0000259" key="13">
    <source>
        <dbReference type="Pfam" id="PF00593"/>
    </source>
</evidence>
<dbReference type="InterPro" id="IPR039426">
    <property type="entry name" value="TonB-dep_rcpt-like"/>
</dbReference>
<dbReference type="GO" id="GO:0044718">
    <property type="term" value="P:siderophore transmembrane transport"/>
    <property type="evidence" value="ECO:0007669"/>
    <property type="project" value="TreeGrafter"/>
</dbReference>
<keyword evidence="3 10" id="KW-1134">Transmembrane beta strand</keyword>
<feature type="signal peptide" evidence="12">
    <location>
        <begin position="1"/>
        <end position="30"/>
    </location>
</feature>
<proteinExistence type="inferred from homology"/>
<keyword evidence="6 11" id="KW-0798">TonB box</keyword>
<dbReference type="PANTHER" id="PTHR30069">
    <property type="entry name" value="TONB-DEPENDENT OUTER MEMBRANE RECEPTOR"/>
    <property type="match status" value="1"/>
</dbReference>
<organism evidence="15 16">
    <name type="scientific">Xanthocytophaga flava</name>
    <dbReference type="NCBI Taxonomy" id="3048013"/>
    <lineage>
        <taxon>Bacteria</taxon>
        <taxon>Pseudomonadati</taxon>
        <taxon>Bacteroidota</taxon>
        <taxon>Cytophagia</taxon>
        <taxon>Cytophagales</taxon>
        <taxon>Rhodocytophagaceae</taxon>
        <taxon>Xanthocytophaga</taxon>
    </lineage>
</organism>
<keyword evidence="5 12" id="KW-0732">Signal</keyword>
<evidence type="ECO:0000256" key="5">
    <source>
        <dbReference type="ARBA" id="ARBA00022729"/>
    </source>
</evidence>
<evidence type="ECO:0000256" key="1">
    <source>
        <dbReference type="ARBA" id="ARBA00004571"/>
    </source>
</evidence>
<dbReference type="PROSITE" id="PS52016">
    <property type="entry name" value="TONB_DEPENDENT_REC_3"/>
    <property type="match status" value="1"/>
</dbReference>
<comment type="subcellular location">
    <subcellularLocation>
        <location evidence="1 10">Cell outer membrane</location>
        <topology evidence="1 10">Multi-pass membrane protein</topology>
    </subcellularLocation>
</comment>
<feature type="chain" id="PRO_5042082766" evidence="12">
    <location>
        <begin position="31"/>
        <end position="819"/>
    </location>
</feature>
<dbReference type="AlphaFoldDB" id="A0AAE3QML9"/>
<dbReference type="Gene3D" id="2.40.170.20">
    <property type="entry name" value="TonB-dependent receptor, beta-barrel domain"/>
    <property type="match status" value="1"/>
</dbReference>
<evidence type="ECO:0000256" key="11">
    <source>
        <dbReference type="RuleBase" id="RU003357"/>
    </source>
</evidence>
<keyword evidence="7 10" id="KW-0472">Membrane</keyword>
<keyword evidence="8 15" id="KW-0675">Receptor</keyword>
<evidence type="ECO:0000256" key="6">
    <source>
        <dbReference type="ARBA" id="ARBA00023077"/>
    </source>
</evidence>
<dbReference type="Pfam" id="PF07715">
    <property type="entry name" value="Plug"/>
    <property type="match status" value="1"/>
</dbReference>
<dbReference type="InterPro" id="IPR036942">
    <property type="entry name" value="Beta-barrel_TonB_sf"/>
</dbReference>
<accession>A0AAE3QML9</accession>
<evidence type="ECO:0000256" key="8">
    <source>
        <dbReference type="ARBA" id="ARBA00023170"/>
    </source>
</evidence>
<evidence type="ECO:0000256" key="7">
    <source>
        <dbReference type="ARBA" id="ARBA00023136"/>
    </source>
</evidence>
<comment type="caution">
    <text evidence="15">The sequence shown here is derived from an EMBL/GenBank/DDBJ whole genome shotgun (WGS) entry which is preliminary data.</text>
</comment>
<dbReference type="GO" id="GO:0015344">
    <property type="term" value="F:siderophore uptake transmembrane transporter activity"/>
    <property type="evidence" value="ECO:0007669"/>
    <property type="project" value="TreeGrafter"/>
</dbReference>
<keyword evidence="4 10" id="KW-0812">Transmembrane</keyword>
<dbReference type="EMBL" id="JASJOS010000006">
    <property type="protein sequence ID" value="MDJ1481770.1"/>
    <property type="molecule type" value="Genomic_DNA"/>
</dbReference>
<dbReference type="Proteomes" id="UP001241110">
    <property type="component" value="Unassembled WGS sequence"/>
</dbReference>
<evidence type="ECO:0000256" key="12">
    <source>
        <dbReference type="SAM" id="SignalP"/>
    </source>
</evidence>
<feature type="domain" description="TonB-dependent receptor-like beta-barrel" evidence="13">
    <location>
        <begin position="276"/>
        <end position="779"/>
    </location>
</feature>
<dbReference type="Pfam" id="PF00593">
    <property type="entry name" value="TonB_dep_Rec_b-barrel"/>
    <property type="match status" value="1"/>
</dbReference>
<evidence type="ECO:0000256" key="2">
    <source>
        <dbReference type="ARBA" id="ARBA00022448"/>
    </source>
</evidence>
<evidence type="ECO:0000256" key="10">
    <source>
        <dbReference type="PROSITE-ProRule" id="PRU01360"/>
    </source>
</evidence>
<evidence type="ECO:0000313" key="16">
    <source>
        <dbReference type="Proteomes" id="UP001241110"/>
    </source>
</evidence>
<evidence type="ECO:0000256" key="3">
    <source>
        <dbReference type="ARBA" id="ARBA00022452"/>
    </source>
</evidence>
<dbReference type="GO" id="GO:0009279">
    <property type="term" value="C:cell outer membrane"/>
    <property type="evidence" value="ECO:0007669"/>
    <property type="project" value="UniProtKB-SubCell"/>
</dbReference>
<dbReference type="InterPro" id="IPR000531">
    <property type="entry name" value="Beta-barrel_TonB"/>
</dbReference>
<dbReference type="InterPro" id="IPR012910">
    <property type="entry name" value="Plug_dom"/>
</dbReference>
<feature type="domain" description="TonB-dependent receptor plug" evidence="14">
    <location>
        <begin position="66"/>
        <end position="176"/>
    </location>
</feature>
<dbReference type="Gene3D" id="2.170.130.10">
    <property type="entry name" value="TonB-dependent receptor, plug domain"/>
    <property type="match status" value="1"/>
</dbReference>
<keyword evidence="9 10" id="KW-0998">Cell outer membrane</keyword>
<evidence type="ECO:0000256" key="4">
    <source>
        <dbReference type="ARBA" id="ARBA00022692"/>
    </source>
</evidence>
<dbReference type="PANTHER" id="PTHR30069:SF29">
    <property type="entry name" value="HEMOGLOBIN AND HEMOGLOBIN-HAPTOGLOBIN-BINDING PROTEIN 1-RELATED"/>
    <property type="match status" value="1"/>
</dbReference>